<dbReference type="Proteomes" id="UP000549394">
    <property type="component" value="Unassembled WGS sequence"/>
</dbReference>
<proteinExistence type="predicted"/>
<gene>
    <name evidence="2" type="ORF">DGYR_LOCUS9481</name>
</gene>
<feature type="chain" id="PRO_5029620492" evidence="1">
    <location>
        <begin position="18"/>
        <end position="478"/>
    </location>
</feature>
<dbReference type="EMBL" id="CAJFCJ010000014">
    <property type="protein sequence ID" value="CAD5121538.1"/>
    <property type="molecule type" value="Genomic_DNA"/>
</dbReference>
<dbReference type="AlphaFoldDB" id="A0A7I8VZ36"/>
<comment type="caution">
    <text evidence="2">The sequence shown here is derived from an EMBL/GenBank/DDBJ whole genome shotgun (WGS) entry which is preliminary data.</text>
</comment>
<evidence type="ECO:0000313" key="2">
    <source>
        <dbReference type="EMBL" id="CAD5121538.1"/>
    </source>
</evidence>
<name>A0A7I8VZ36_9ANNE</name>
<sequence length="478" mass="53282">MLYLTVFVASLVMMACGHVQLGFIGHIDEAIPEGVTKTMKFGFLNNVRFPEDTLGIDVALSFTSPKSIISAKPEKIRFLPGEHRYFNIDVLAEDNGIIQDSIVGCTFSIFFRFTNGSRAVQPFEQEPINFSLIDSSKLVSFGFLGYSGQPLTVGQKTDFLFGNYGSFPTGVSEVMVKIEVTSLGRHIKITPETLTFTRSSSSTQTLTIVVEKCYEKEIDKRVAFSSSIRITDNQGNTETTLSTQPTIFASIHDTSQDPFIMQTVRGEDENGRSSYENICYEFKSEMGERLEFLNDLLLGFSAVCEFRDSYHIERIFVKTRLGTIVISVRNIILTSGMISTWEDLIEQKLGLDPFVVIQTYGDRVSIKAKSGERKLVVDIERINDSVVKSHLNLIIQQTSKGNELDKFNGGIFGIAANNNYKFLRPVQGDEGTIVIVNDQVVSATLKKYNKSESKCFSLSLDDIVDIRVVSAFTTIDGI</sequence>
<reference evidence="2 3" key="1">
    <citation type="submission" date="2020-08" db="EMBL/GenBank/DDBJ databases">
        <authorList>
            <person name="Hejnol A."/>
        </authorList>
    </citation>
    <scope>NUCLEOTIDE SEQUENCE [LARGE SCALE GENOMIC DNA]</scope>
</reference>
<accession>A0A7I8VZ36</accession>
<organism evidence="2 3">
    <name type="scientific">Dimorphilus gyrociliatus</name>
    <dbReference type="NCBI Taxonomy" id="2664684"/>
    <lineage>
        <taxon>Eukaryota</taxon>
        <taxon>Metazoa</taxon>
        <taxon>Spiralia</taxon>
        <taxon>Lophotrochozoa</taxon>
        <taxon>Annelida</taxon>
        <taxon>Polychaeta</taxon>
        <taxon>Polychaeta incertae sedis</taxon>
        <taxon>Dinophilidae</taxon>
        <taxon>Dimorphilus</taxon>
    </lineage>
</organism>
<evidence type="ECO:0000313" key="3">
    <source>
        <dbReference type="Proteomes" id="UP000549394"/>
    </source>
</evidence>
<evidence type="ECO:0000256" key="1">
    <source>
        <dbReference type="SAM" id="SignalP"/>
    </source>
</evidence>
<feature type="signal peptide" evidence="1">
    <location>
        <begin position="1"/>
        <end position="17"/>
    </location>
</feature>
<keyword evidence="1" id="KW-0732">Signal</keyword>
<keyword evidence="3" id="KW-1185">Reference proteome</keyword>
<protein>
    <submittedName>
        <fullName evidence="2">Uncharacterized protein</fullName>
    </submittedName>
</protein>